<comment type="similarity">
    <text evidence="2">Belongs to the polysaccharide synthase family.</text>
</comment>
<accession>A0A0S4LQH1</accession>
<feature type="transmembrane region" description="Helical" evidence="7">
    <location>
        <begin position="319"/>
        <end position="341"/>
    </location>
</feature>
<evidence type="ECO:0000256" key="6">
    <source>
        <dbReference type="ARBA" id="ARBA00023136"/>
    </source>
</evidence>
<evidence type="ECO:0000313" key="9">
    <source>
        <dbReference type="Proteomes" id="UP000199032"/>
    </source>
</evidence>
<organism evidence="8 9">
    <name type="scientific">Candidatus Nitrospira nitrosa</name>
    <dbReference type="NCBI Taxonomy" id="1742972"/>
    <lineage>
        <taxon>Bacteria</taxon>
        <taxon>Pseudomonadati</taxon>
        <taxon>Nitrospirota</taxon>
        <taxon>Nitrospiria</taxon>
        <taxon>Nitrospirales</taxon>
        <taxon>Nitrospiraceae</taxon>
        <taxon>Nitrospira</taxon>
    </lineage>
</organism>
<proteinExistence type="inferred from homology"/>
<reference evidence="8 9" key="1">
    <citation type="submission" date="2015-10" db="EMBL/GenBank/DDBJ databases">
        <authorList>
            <person name="Gilbert D.G."/>
        </authorList>
    </citation>
    <scope>NUCLEOTIDE SEQUENCE [LARGE SCALE GENOMIC DNA]</scope>
    <source>
        <strain evidence="8">COMA1</strain>
    </source>
</reference>
<dbReference type="Pfam" id="PF13440">
    <property type="entry name" value="Polysacc_synt_3"/>
    <property type="match status" value="1"/>
</dbReference>
<dbReference type="GO" id="GO:0005886">
    <property type="term" value="C:plasma membrane"/>
    <property type="evidence" value="ECO:0007669"/>
    <property type="project" value="UniProtKB-SubCell"/>
</dbReference>
<evidence type="ECO:0000256" key="7">
    <source>
        <dbReference type="SAM" id="Phobius"/>
    </source>
</evidence>
<comment type="subcellular location">
    <subcellularLocation>
        <location evidence="1">Cell membrane</location>
        <topology evidence="1">Multi-pass membrane protein</topology>
    </subcellularLocation>
</comment>
<evidence type="ECO:0008006" key="10">
    <source>
        <dbReference type="Google" id="ProtNLM"/>
    </source>
</evidence>
<dbReference type="AlphaFoldDB" id="A0A0S4LQH1"/>
<feature type="transmembrane region" description="Helical" evidence="7">
    <location>
        <begin position="77"/>
        <end position="97"/>
    </location>
</feature>
<gene>
    <name evidence="8" type="ORF">COMA1_60079</name>
</gene>
<dbReference type="RefSeq" id="WP_090750946.1">
    <property type="nucleotide sequence ID" value="NZ_CZQA01000012.1"/>
</dbReference>
<feature type="transmembrane region" description="Helical" evidence="7">
    <location>
        <begin position="137"/>
        <end position="162"/>
    </location>
</feature>
<keyword evidence="9" id="KW-1185">Reference proteome</keyword>
<evidence type="ECO:0000256" key="1">
    <source>
        <dbReference type="ARBA" id="ARBA00004651"/>
    </source>
</evidence>
<feature type="transmembrane region" description="Helical" evidence="7">
    <location>
        <begin position="289"/>
        <end position="313"/>
    </location>
</feature>
<sequence>MKERIAKSVFWIVWTRGGVQVLSFLSTLLVIRLLSPSDYGLMALAGMWTATLSLLTEMGLGAAIIQFREIDDRDLNACFWITLGLGVFGYGILYAIAPLSAEWFKSPELTAVLRVSGLSLPLIALRTVPDSLLRKRLLLDKISIAELIAMIATFPLVLGLAWQGAGVWALVAGSLVTPLMQMMVTGWYVRWWPGLHIGGGAQLKEMVRYSLATLGSRLSWALYQQADVFVLGRLGGDYVLGLYTMAKQLATLPVSKITPMVNQLAFPVMAELQGNDYALRSGFLKGVRLVSAVVFPISMGLMMVSDYIVMLVLDVKWAAITPMFKILCGYAMASAIATLLFPPLMVKRRLDLQLTYTTAQLVIMPLGFWAGASAAAGIGVSLVWVILYPLQLLWLTKWALRELGVSWCEFGRQLWPQTLAAGVMTAVAALIQQIPTMTAASAWMQMILIVLMGISIYVAVLRTSGPQLFSELTEIASWVLGYKPVLTPRPNPI</sequence>
<evidence type="ECO:0000256" key="3">
    <source>
        <dbReference type="ARBA" id="ARBA00022475"/>
    </source>
</evidence>
<dbReference type="InterPro" id="IPR050833">
    <property type="entry name" value="Poly_Biosynth_Transport"/>
</dbReference>
<dbReference type="Proteomes" id="UP000199032">
    <property type="component" value="Unassembled WGS sequence"/>
</dbReference>
<keyword evidence="3" id="KW-1003">Cell membrane</keyword>
<dbReference type="CDD" id="cd13127">
    <property type="entry name" value="MATE_tuaB_like"/>
    <property type="match status" value="1"/>
</dbReference>
<evidence type="ECO:0000313" key="8">
    <source>
        <dbReference type="EMBL" id="CUS38792.1"/>
    </source>
</evidence>
<keyword evidence="6 7" id="KW-0472">Membrane</keyword>
<feature type="transmembrane region" description="Helical" evidence="7">
    <location>
        <begin position="12"/>
        <end position="35"/>
    </location>
</feature>
<dbReference type="PANTHER" id="PTHR30250">
    <property type="entry name" value="PST FAMILY PREDICTED COLANIC ACID TRANSPORTER"/>
    <property type="match status" value="1"/>
</dbReference>
<feature type="transmembrane region" description="Helical" evidence="7">
    <location>
        <begin position="41"/>
        <end position="65"/>
    </location>
</feature>
<evidence type="ECO:0000256" key="2">
    <source>
        <dbReference type="ARBA" id="ARBA00007430"/>
    </source>
</evidence>
<name>A0A0S4LQH1_9BACT</name>
<evidence type="ECO:0000256" key="5">
    <source>
        <dbReference type="ARBA" id="ARBA00022989"/>
    </source>
</evidence>
<dbReference type="STRING" id="1742972.COMA1_60079"/>
<feature type="transmembrane region" description="Helical" evidence="7">
    <location>
        <begin position="361"/>
        <end position="394"/>
    </location>
</feature>
<keyword evidence="4 7" id="KW-0812">Transmembrane</keyword>
<dbReference type="EMBL" id="CZQA01000012">
    <property type="protein sequence ID" value="CUS38792.1"/>
    <property type="molecule type" value="Genomic_DNA"/>
</dbReference>
<dbReference type="PANTHER" id="PTHR30250:SF10">
    <property type="entry name" value="LIPOPOLYSACCHARIDE BIOSYNTHESIS PROTEIN WZXC"/>
    <property type="match status" value="1"/>
</dbReference>
<protein>
    <recommendedName>
        <fullName evidence="10">Polysaccharide biosynthesis protein</fullName>
    </recommendedName>
</protein>
<feature type="transmembrane region" description="Helical" evidence="7">
    <location>
        <begin position="168"/>
        <end position="189"/>
    </location>
</feature>
<keyword evidence="5 7" id="KW-1133">Transmembrane helix</keyword>
<feature type="transmembrane region" description="Helical" evidence="7">
    <location>
        <begin position="443"/>
        <end position="460"/>
    </location>
</feature>
<evidence type="ECO:0000256" key="4">
    <source>
        <dbReference type="ARBA" id="ARBA00022692"/>
    </source>
</evidence>
<dbReference type="OrthoDB" id="8538786at2"/>